<dbReference type="InterPro" id="IPR036390">
    <property type="entry name" value="WH_DNA-bd_sf"/>
</dbReference>
<dbReference type="GO" id="GO:0003677">
    <property type="term" value="F:DNA binding"/>
    <property type="evidence" value="ECO:0007669"/>
    <property type="project" value="UniProtKB-KW"/>
</dbReference>
<proteinExistence type="inferred from homology"/>
<dbReference type="GO" id="GO:0030170">
    <property type="term" value="F:pyridoxal phosphate binding"/>
    <property type="evidence" value="ECO:0007669"/>
    <property type="project" value="InterPro"/>
</dbReference>
<dbReference type="InterPro" id="IPR051446">
    <property type="entry name" value="HTH_trans_reg/aminotransferase"/>
</dbReference>
<keyword evidence="3" id="KW-0032">Aminotransferase</keyword>
<dbReference type="PANTHER" id="PTHR46577:SF1">
    <property type="entry name" value="HTH-TYPE TRANSCRIPTIONAL REGULATORY PROTEIN GABR"/>
    <property type="match status" value="1"/>
</dbReference>
<comment type="cofactor">
    <cofactor evidence="1">
        <name>pyridoxal 5'-phosphate</name>
        <dbReference type="ChEBI" id="CHEBI:597326"/>
    </cofactor>
</comment>
<keyword evidence="6" id="KW-0238">DNA-binding</keyword>
<evidence type="ECO:0000256" key="4">
    <source>
        <dbReference type="ARBA" id="ARBA00022898"/>
    </source>
</evidence>
<dbReference type="Gene3D" id="1.10.10.10">
    <property type="entry name" value="Winged helix-like DNA-binding domain superfamily/Winged helix DNA-binding domain"/>
    <property type="match status" value="1"/>
</dbReference>
<gene>
    <name evidence="10" type="ORF">BSA145_13145</name>
</gene>
<dbReference type="InterPro" id="IPR015424">
    <property type="entry name" value="PyrdxlP-dep_Trfase"/>
</dbReference>
<dbReference type="SUPFAM" id="SSF53383">
    <property type="entry name" value="PLP-dependent transferases"/>
    <property type="match status" value="1"/>
</dbReference>
<dbReference type="EMBL" id="CP015607">
    <property type="protein sequence ID" value="APT46714.1"/>
    <property type="molecule type" value="Genomic_DNA"/>
</dbReference>
<evidence type="ECO:0000256" key="5">
    <source>
        <dbReference type="ARBA" id="ARBA00023015"/>
    </source>
</evidence>
<evidence type="ECO:0000256" key="3">
    <source>
        <dbReference type="ARBA" id="ARBA00022576"/>
    </source>
</evidence>
<feature type="region of interest" description="Disordered" evidence="8">
    <location>
        <begin position="76"/>
        <end position="99"/>
    </location>
</feature>
<feature type="compositionally biased region" description="Pro residues" evidence="8">
    <location>
        <begin position="89"/>
        <end position="99"/>
    </location>
</feature>
<accession>A0A1L6ZJN8</accession>
<dbReference type="PANTHER" id="PTHR46577">
    <property type="entry name" value="HTH-TYPE TRANSCRIPTIONAL REGULATORY PROTEIN GABR"/>
    <property type="match status" value="1"/>
</dbReference>
<dbReference type="Gene3D" id="3.40.640.10">
    <property type="entry name" value="Type I PLP-dependent aspartate aminotransferase-like (Major domain)"/>
    <property type="match status" value="1"/>
</dbReference>
<name>A0A1L6ZJN8_BACIA</name>
<dbReference type="AlphaFoldDB" id="A0A1L6ZJN8"/>
<dbReference type="RefSeq" id="WP_075622754.1">
    <property type="nucleotide sequence ID" value="NZ_CP015607.1"/>
</dbReference>
<evidence type="ECO:0000256" key="8">
    <source>
        <dbReference type="SAM" id="MobiDB-lite"/>
    </source>
</evidence>
<dbReference type="InterPro" id="IPR004839">
    <property type="entry name" value="Aminotransferase_I/II_large"/>
</dbReference>
<dbReference type="CDD" id="cd07377">
    <property type="entry name" value="WHTH_GntR"/>
    <property type="match status" value="1"/>
</dbReference>
<evidence type="ECO:0000313" key="10">
    <source>
        <dbReference type="EMBL" id="APT46714.1"/>
    </source>
</evidence>
<keyword evidence="4" id="KW-0663">Pyridoxal phosphate</keyword>
<dbReference type="Pfam" id="PF00392">
    <property type="entry name" value="GntR"/>
    <property type="match status" value="1"/>
</dbReference>
<feature type="domain" description="HTH gntR-type" evidence="9">
    <location>
        <begin position="11"/>
        <end position="79"/>
    </location>
</feature>
<dbReference type="InterPro" id="IPR036388">
    <property type="entry name" value="WH-like_DNA-bd_sf"/>
</dbReference>
<evidence type="ECO:0000313" key="11">
    <source>
        <dbReference type="Proteomes" id="UP000185426"/>
    </source>
</evidence>
<keyword evidence="5" id="KW-0805">Transcription regulation</keyword>
<dbReference type="InterPro" id="IPR015421">
    <property type="entry name" value="PyrdxlP-dep_Trfase_major"/>
</dbReference>
<dbReference type="SMART" id="SM00345">
    <property type="entry name" value="HTH_GNTR"/>
    <property type="match status" value="1"/>
</dbReference>
<evidence type="ECO:0000256" key="7">
    <source>
        <dbReference type="ARBA" id="ARBA00023163"/>
    </source>
</evidence>
<dbReference type="GO" id="GO:0003700">
    <property type="term" value="F:DNA-binding transcription factor activity"/>
    <property type="evidence" value="ECO:0007669"/>
    <property type="project" value="InterPro"/>
</dbReference>
<dbReference type="SUPFAM" id="SSF46785">
    <property type="entry name" value="Winged helix' DNA-binding domain"/>
    <property type="match status" value="1"/>
</dbReference>
<keyword evidence="3" id="KW-0808">Transferase</keyword>
<protein>
    <submittedName>
        <fullName evidence="10">GntR family transcriptional regulator</fullName>
    </submittedName>
</protein>
<dbReference type="CDD" id="cd00609">
    <property type="entry name" value="AAT_like"/>
    <property type="match status" value="1"/>
</dbReference>
<dbReference type="Pfam" id="PF00155">
    <property type="entry name" value="Aminotran_1_2"/>
    <property type="match status" value="1"/>
</dbReference>
<reference evidence="10 11" key="1">
    <citation type="submission" date="2016-05" db="EMBL/GenBank/DDBJ databases">
        <title>Complete Genome and Methylome Analysis of Psychrotrophic Bacterial Isolates from Antarctic Lake Untersee.</title>
        <authorList>
            <person name="Fomenkov A."/>
            <person name="Akimov V.N."/>
            <person name="Vasilyeva L.V."/>
            <person name="Andersen D."/>
            <person name="Vincze T."/>
            <person name="Roberts R.J."/>
        </authorList>
    </citation>
    <scope>NUCLEOTIDE SEQUENCE [LARGE SCALE GENOMIC DNA]</scope>
    <source>
        <strain evidence="10 11">U14-5</strain>
    </source>
</reference>
<dbReference type="GO" id="GO:0008483">
    <property type="term" value="F:transaminase activity"/>
    <property type="evidence" value="ECO:0007669"/>
    <property type="project" value="UniProtKB-KW"/>
</dbReference>
<dbReference type="PROSITE" id="PS50949">
    <property type="entry name" value="HTH_GNTR"/>
    <property type="match status" value="1"/>
</dbReference>
<evidence type="ECO:0000256" key="6">
    <source>
        <dbReference type="ARBA" id="ARBA00023125"/>
    </source>
</evidence>
<evidence type="ECO:0000256" key="1">
    <source>
        <dbReference type="ARBA" id="ARBA00001933"/>
    </source>
</evidence>
<dbReference type="Proteomes" id="UP000185426">
    <property type="component" value="Chromosome"/>
</dbReference>
<sequence>MYIHLDRSSATPLWQQIVTEIIQKIHTQKLHPDDQLTPTRVLAQELNVSRSTVQLAYDELLARGYVSTSRRGGTKVISSDQYTASPPYQSEPPFSPPTRPHFEEAEKQMDHWLSANQFHEKLDIDFRHQEPAIDAHFQNIWKRSLMKALQRLDMKDWGYSSPHGLWEVRSEIRQYLSVERGIDVEEDQMVLTGGTQQAIDLISQVLLKKGDTVAVEDPGFPGARLSFMHREMNIHPAPVDEEGMVVNTLPRRTKLIAVTPSHQRPTGVCMSVNRRQLLLKFAVSHQSYILEDDFDGDYRYHGGPLPSLFSEAPEHVIYILSFSKVLAPGIRLAAIVGSKAVMKEIAALQSLIQRQLPIMEQITLASFFKEGEFTRYVRRMRQLYKKRQAAMMEALLTHHFDKHFRIYGTDTGLHVFLEGAQDFDEKGSIEAAKAAGVGIYPLSPYCFESNRKGLLLGFACTDESKIQEGVCRLKKILHI</sequence>
<comment type="similarity">
    <text evidence="2">In the C-terminal section; belongs to the class-I pyridoxal-phosphate-dependent aminotransferase family.</text>
</comment>
<evidence type="ECO:0000256" key="2">
    <source>
        <dbReference type="ARBA" id="ARBA00005384"/>
    </source>
</evidence>
<organism evidence="10 11">
    <name type="scientific">Bacillus safensis</name>
    <dbReference type="NCBI Taxonomy" id="561879"/>
    <lineage>
        <taxon>Bacteria</taxon>
        <taxon>Bacillati</taxon>
        <taxon>Bacillota</taxon>
        <taxon>Bacilli</taxon>
        <taxon>Bacillales</taxon>
        <taxon>Bacillaceae</taxon>
        <taxon>Bacillus</taxon>
    </lineage>
</organism>
<dbReference type="InterPro" id="IPR000524">
    <property type="entry name" value="Tscrpt_reg_HTH_GntR"/>
</dbReference>
<keyword evidence="7" id="KW-0804">Transcription</keyword>
<evidence type="ECO:0000259" key="9">
    <source>
        <dbReference type="PROSITE" id="PS50949"/>
    </source>
</evidence>